<dbReference type="Proteomes" id="UP000308197">
    <property type="component" value="Unassembled WGS sequence"/>
</dbReference>
<organism evidence="1 2">
    <name type="scientific">Polyporus arcularius HHB13444</name>
    <dbReference type="NCBI Taxonomy" id="1314778"/>
    <lineage>
        <taxon>Eukaryota</taxon>
        <taxon>Fungi</taxon>
        <taxon>Dikarya</taxon>
        <taxon>Basidiomycota</taxon>
        <taxon>Agaricomycotina</taxon>
        <taxon>Agaricomycetes</taxon>
        <taxon>Polyporales</taxon>
        <taxon>Polyporaceae</taxon>
        <taxon>Polyporus</taxon>
    </lineage>
</organism>
<reference evidence="1 2" key="1">
    <citation type="journal article" date="2019" name="Nat. Ecol. Evol.">
        <title>Megaphylogeny resolves global patterns of mushroom evolution.</title>
        <authorList>
            <person name="Varga T."/>
            <person name="Krizsan K."/>
            <person name="Foldi C."/>
            <person name="Dima B."/>
            <person name="Sanchez-Garcia M."/>
            <person name="Sanchez-Ramirez S."/>
            <person name="Szollosi G.J."/>
            <person name="Szarkandi J.G."/>
            <person name="Papp V."/>
            <person name="Albert L."/>
            <person name="Andreopoulos W."/>
            <person name="Angelini C."/>
            <person name="Antonin V."/>
            <person name="Barry K.W."/>
            <person name="Bougher N.L."/>
            <person name="Buchanan P."/>
            <person name="Buyck B."/>
            <person name="Bense V."/>
            <person name="Catcheside P."/>
            <person name="Chovatia M."/>
            <person name="Cooper J."/>
            <person name="Damon W."/>
            <person name="Desjardin D."/>
            <person name="Finy P."/>
            <person name="Geml J."/>
            <person name="Haridas S."/>
            <person name="Hughes K."/>
            <person name="Justo A."/>
            <person name="Karasinski D."/>
            <person name="Kautmanova I."/>
            <person name="Kiss B."/>
            <person name="Kocsube S."/>
            <person name="Kotiranta H."/>
            <person name="LaButti K.M."/>
            <person name="Lechner B.E."/>
            <person name="Liimatainen K."/>
            <person name="Lipzen A."/>
            <person name="Lukacs Z."/>
            <person name="Mihaltcheva S."/>
            <person name="Morgado L.N."/>
            <person name="Niskanen T."/>
            <person name="Noordeloos M.E."/>
            <person name="Ohm R.A."/>
            <person name="Ortiz-Santana B."/>
            <person name="Ovrebo C."/>
            <person name="Racz N."/>
            <person name="Riley R."/>
            <person name="Savchenko A."/>
            <person name="Shiryaev A."/>
            <person name="Soop K."/>
            <person name="Spirin V."/>
            <person name="Szebenyi C."/>
            <person name="Tomsovsky M."/>
            <person name="Tulloss R.E."/>
            <person name="Uehling J."/>
            <person name="Grigoriev I.V."/>
            <person name="Vagvolgyi C."/>
            <person name="Papp T."/>
            <person name="Martin F.M."/>
            <person name="Miettinen O."/>
            <person name="Hibbett D.S."/>
            <person name="Nagy L.G."/>
        </authorList>
    </citation>
    <scope>NUCLEOTIDE SEQUENCE [LARGE SCALE GENOMIC DNA]</scope>
    <source>
        <strain evidence="1 2">HHB13444</strain>
    </source>
</reference>
<protein>
    <submittedName>
        <fullName evidence="1">Uncharacterized protein</fullName>
    </submittedName>
</protein>
<dbReference type="InParanoid" id="A0A5C3NK08"/>
<keyword evidence="2" id="KW-1185">Reference proteome</keyword>
<evidence type="ECO:0000313" key="2">
    <source>
        <dbReference type="Proteomes" id="UP000308197"/>
    </source>
</evidence>
<sequence>MQYPRYHGGIGPIVTLTRDTTTIDIVESNTVCATLPIPFFWTTTAMSFVTGTGIVTLFPHLLEEHRGLLNPERKADFALDPSLGEAQNEQDQLEMLLTKYRSRGFDIRDSYLDWARETDPTASCDARDAPACPLTFRWVGDWHTLMRAFGSVDVRLKRQVMEGILSETTTIWRRGGEPCGKPCTALRRFIPAEVWCQGRDLVA</sequence>
<dbReference type="AlphaFoldDB" id="A0A5C3NK08"/>
<proteinExistence type="predicted"/>
<evidence type="ECO:0000313" key="1">
    <source>
        <dbReference type="EMBL" id="TFK77555.1"/>
    </source>
</evidence>
<accession>A0A5C3NK08</accession>
<gene>
    <name evidence="1" type="ORF">K466DRAFT_608043</name>
</gene>
<name>A0A5C3NK08_9APHY</name>
<dbReference type="EMBL" id="ML213496">
    <property type="protein sequence ID" value="TFK77555.1"/>
    <property type="molecule type" value="Genomic_DNA"/>
</dbReference>